<keyword evidence="1" id="KW-1133">Transmembrane helix</keyword>
<dbReference type="Proteomes" id="UP001139103">
    <property type="component" value="Unassembled WGS sequence"/>
</dbReference>
<dbReference type="RefSeq" id="WP_230224992.1">
    <property type="nucleotide sequence ID" value="NZ_JAJKFT010000010.1"/>
</dbReference>
<dbReference type="AlphaFoldDB" id="A0A9X1MSN5"/>
<sequence length="61" mass="6888">MSAVWLIVVCSLLLIASIILVAFTYRFGKASEDVALSHARLLEIPERVIRERFLNPSSTRD</sequence>
<keyword evidence="3" id="KW-1185">Reference proteome</keyword>
<dbReference type="EMBL" id="JAJKFT010000010">
    <property type="protein sequence ID" value="MCC9632136.1"/>
    <property type="molecule type" value="Genomic_DNA"/>
</dbReference>
<evidence type="ECO:0000313" key="2">
    <source>
        <dbReference type="EMBL" id="MCC9632136.1"/>
    </source>
</evidence>
<evidence type="ECO:0000313" key="3">
    <source>
        <dbReference type="Proteomes" id="UP001139103"/>
    </source>
</evidence>
<proteinExistence type="predicted"/>
<comment type="caution">
    <text evidence="2">The sequence shown here is derived from an EMBL/GenBank/DDBJ whole genome shotgun (WGS) entry which is preliminary data.</text>
</comment>
<protein>
    <submittedName>
        <fullName evidence="2">Uncharacterized protein</fullName>
    </submittedName>
</protein>
<keyword evidence="1" id="KW-0812">Transmembrane</keyword>
<gene>
    <name evidence="2" type="ORF">LOC68_27390</name>
</gene>
<evidence type="ECO:0000256" key="1">
    <source>
        <dbReference type="SAM" id="Phobius"/>
    </source>
</evidence>
<feature type="transmembrane region" description="Helical" evidence="1">
    <location>
        <begin position="6"/>
        <end position="25"/>
    </location>
</feature>
<organism evidence="2 3">
    <name type="scientific">Blastopirellula sediminis</name>
    <dbReference type="NCBI Taxonomy" id="2894196"/>
    <lineage>
        <taxon>Bacteria</taxon>
        <taxon>Pseudomonadati</taxon>
        <taxon>Planctomycetota</taxon>
        <taxon>Planctomycetia</taxon>
        <taxon>Pirellulales</taxon>
        <taxon>Pirellulaceae</taxon>
        <taxon>Blastopirellula</taxon>
    </lineage>
</organism>
<reference evidence="2" key="1">
    <citation type="submission" date="2021-11" db="EMBL/GenBank/DDBJ databases">
        <title>Genome sequence.</title>
        <authorList>
            <person name="Sun Q."/>
        </authorList>
    </citation>
    <scope>NUCLEOTIDE SEQUENCE</scope>
    <source>
        <strain evidence="2">JC732</strain>
    </source>
</reference>
<keyword evidence="1" id="KW-0472">Membrane</keyword>
<name>A0A9X1MSN5_9BACT</name>
<accession>A0A9X1MSN5</accession>